<sequence>MQHALAEAAGVDNTFFDTISAGIEEEKDYKEIFAAVERHYEKGKMAKVVTATMTMLSFMADKETDPTARLTKFEKALSAARGAGYKPDGFIQLMIIFTCRLLKDDQEAVWKAVQDKELPILEDTKKEIEAIGTARAIQKAEKGDSTEKEGYQEFEARAEKGRSHKREVNFQSSSSSSCLEEKLEYTYKEKHERRKARKQVLSLRCTGTVDDYNKEFSLLALKITNASEEDLVEDYIEGLPPGIMYETDRMEPATLDAAMEKALDSEIWLKQASSHS</sequence>
<dbReference type="AlphaFoldDB" id="A0A0G4I7P7"/>
<proteinExistence type="predicted"/>
<name>A0A0G4I7P7_9ALVE</name>
<organism evidence="1">
    <name type="scientific">Chromera velia CCMP2878</name>
    <dbReference type="NCBI Taxonomy" id="1169474"/>
    <lineage>
        <taxon>Eukaryota</taxon>
        <taxon>Sar</taxon>
        <taxon>Alveolata</taxon>
        <taxon>Colpodellida</taxon>
        <taxon>Chromeraceae</taxon>
        <taxon>Chromera</taxon>
    </lineage>
</organism>
<accession>A0A0G4I7P7</accession>
<reference evidence="1" key="1">
    <citation type="submission" date="2014-11" db="EMBL/GenBank/DDBJ databases">
        <authorList>
            <person name="Otto D Thomas"/>
            <person name="Naeem Raeece"/>
        </authorList>
    </citation>
    <scope>NUCLEOTIDE SEQUENCE</scope>
</reference>
<dbReference type="VEuPathDB" id="CryptoDB:Cvel_11657"/>
<evidence type="ECO:0000313" key="1">
    <source>
        <dbReference type="EMBL" id="CEM52996.1"/>
    </source>
</evidence>
<gene>
    <name evidence="1" type="ORF">Cvel_11657</name>
</gene>
<dbReference type="PhylomeDB" id="A0A0G4I7P7"/>
<evidence type="ECO:0008006" key="2">
    <source>
        <dbReference type="Google" id="ProtNLM"/>
    </source>
</evidence>
<dbReference type="EMBL" id="CDMZ01005469">
    <property type="protein sequence ID" value="CEM52996.1"/>
    <property type="molecule type" value="Genomic_DNA"/>
</dbReference>
<protein>
    <recommendedName>
        <fullName evidence="2">Retrotransposon gag domain-containing protein</fullName>
    </recommendedName>
</protein>